<dbReference type="GO" id="GO:0005886">
    <property type="term" value="C:plasma membrane"/>
    <property type="evidence" value="ECO:0007669"/>
    <property type="project" value="UniProtKB-SubCell"/>
</dbReference>
<dbReference type="AlphaFoldDB" id="A0A1U9KMH0"/>
<evidence type="ECO:0000256" key="4">
    <source>
        <dbReference type="ARBA" id="ARBA00022989"/>
    </source>
</evidence>
<protein>
    <submittedName>
        <fullName evidence="6">Uncharacterized protein</fullName>
    </submittedName>
</protein>
<dbReference type="EMBL" id="CP014691">
    <property type="protein sequence ID" value="AQS86986.1"/>
    <property type="molecule type" value="Genomic_DNA"/>
</dbReference>
<name>A0A1U9KMH0_9PROT</name>
<dbReference type="KEGG" id="nch:A0U93_02440"/>
<dbReference type="Pfam" id="PF00884">
    <property type="entry name" value="Sulfatase"/>
    <property type="match status" value="1"/>
</dbReference>
<dbReference type="Proteomes" id="UP000188604">
    <property type="component" value="Chromosome"/>
</dbReference>
<comment type="subcellular location">
    <subcellularLocation>
        <location evidence="1">Cell membrane</location>
        <topology evidence="1">Multi-pass membrane protein</topology>
    </subcellularLocation>
</comment>
<dbReference type="PANTHER" id="PTHR47371">
    <property type="entry name" value="LIPOTEICHOIC ACID SYNTHASE"/>
    <property type="match status" value="1"/>
</dbReference>
<evidence type="ECO:0000313" key="7">
    <source>
        <dbReference type="Proteomes" id="UP000188604"/>
    </source>
</evidence>
<evidence type="ECO:0000313" key="6">
    <source>
        <dbReference type="EMBL" id="AQS86986.1"/>
    </source>
</evidence>
<evidence type="ECO:0000256" key="1">
    <source>
        <dbReference type="ARBA" id="ARBA00004651"/>
    </source>
</evidence>
<dbReference type="InterPro" id="IPR000917">
    <property type="entry name" value="Sulfatase_N"/>
</dbReference>
<organism evidence="6 7">
    <name type="scientific">Neoasaia chiangmaiensis</name>
    <dbReference type="NCBI Taxonomy" id="320497"/>
    <lineage>
        <taxon>Bacteria</taxon>
        <taxon>Pseudomonadati</taxon>
        <taxon>Pseudomonadota</taxon>
        <taxon>Alphaproteobacteria</taxon>
        <taxon>Acetobacterales</taxon>
        <taxon>Acetobacteraceae</taxon>
        <taxon>Neoasaia</taxon>
    </lineage>
</organism>
<reference evidence="6 7" key="1">
    <citation type="submission" date="2016-03" db="EMBL/GenBank/DDBJ databases">
        <title>Acetic acid bacteria sequencing.</title>
        <authorList>
            <person name="Brandt J."/>
            <person name="Jakob F."/>
            <person name="Vogel R.F."/>
        </authorList>
    </citation>
    <scope>NUCLEOTIDE SEQUENCE [LARGE SCALE GENOMIC DNA]</scope>
    <source>
        <strain evidence="6 7">NBRC 101099</strain>
    </source>
</reference>
<evidence type="ECO:0000256" key="2">
    <source>
        <dbReference type="ARBA" id="ARBA00022475"/>
    </source>
</evidence>
<evidence type="ECO:0000256" key="3">
    <source>
        <dbReference type="ARBA" id="ARBA00022692"/>
    </source>
</evidence>
<evidence type="ECO:0000256" key="5">
    <source>
        <dbReference type="ARBA" id="ARBA00023136"/>
    </source>
</evidence>
<dbReference type="InterPro" id="IPR050448">
    <property type="entry name" value="OpgB/LTA_synthase_biosynth"/>
</dbReference>
<dbReference type="Gene3D" id="3.40.720.10">
    <property type="entry name" value="Alkaline Phosphatase, subunit A"/>
    <property type="match status" value="1"/>
</dbReference>
<dbReference type="PANTHER" id="PTHR47371:SF3">
    <property type="entry name" value="PHOSPHOGLYCEROL TRANSFERASE I"/>
    <property type="match status" value="1"/>
</dbReference>
<keyword evidence="5" id="KW-0472">Membrane</keyword>
<keyword evidence="3" id="KW-0812">Transmembrane</keyword>
<dbReference type="InterPro" id="IPR017850">
    <property type="entry name" value="Alkaline_phosphatase_core_sf"/>
</dbReference>
<dbReference type="CDD" id="cd16015">
    <property type="entry name" value="LTA_synthase"/>
    <property type="match status" value="1"/>
</dbReference>
<proteinExistence type="predicted"/>
<keyword evidence="2" id="KW-1003">Cell membrane</keyword>
<sequence>MWSFVGWGLLLIVIAEIIDGFAHPRGLRTMRGIVLRLLPVAIVMAGLVALLGSFWLSAIIAMLLLLSTVVGSNIKYEILGEPLVFSDLIVFISFLRAPKFYLHAIPVALRVALPIVFMGLLLVMVRIARSGDSDSRLDGVLVAFVLGVLSFMVARRATIMKSPDLGPDVRRFGLLSTLVMYSVRWRRERPPLPISPLKAVDAPPLLIVIQCESFADPRQLFNDTMEMPGLALARHKAILHGNLLPSGFGAYTMRTEYGVMCGRDDSALGFRRYDPFLTSDQETSFALPNRLAASYPDRVFIHPHDMRFYSRHRIVPNWGFNQIVGDDRFAPDAAVGPYIGDIPFGASIAGLAHDATKPTLIYGVSMENHGPWKSNRMGMASAADAYRAHLANSDRMLHNLITDLGNMRADALLVFYGDHRPSIPNVVHHKSGRATPYVMLRFVDGRCQATSPRQADLTPAMLHQEILAQLSNQSPQAANSPS</sequence>
<dbReference type="RefSeq" id="WP_077805956.1">
    <property type="nucleotide sequence ID" value="NZ_BJXS01000004.1"/>
</dbReference>
<keyword evidence="7" id="KW-1185">Reference proteome</keyword>
<accession>A0A1U9KMH0</accession>
<dbReference type="STRING" id="320497.A0U93_02440"/>
<keyword evidence="4" id="KW-1133">Transmembrane helix</keyword>
<gene>
    <name evidence="6" type="ORF">A0U93_02440</name>
</gene>